<dbReference type="RefSeq" id="WP_136079337.1">
    <property type="nucleotide sequence ID" value="NZ_CAAHFG010000001.1"/>
</dbReference>
<evidence type="ECO:0000259" key="11">
    <source>
        <dbReference type="Pfam" id="PF18072"/>
    </source>
</evidence>
<feature type="binding site" evidence="8">
    <location>
        <position position="501"/>
    </location>
    <ligand>
        <name>Mg(2+)</name>
        <dbReference type="ChEBI" id="CHEBI:18420"/>
        <label>2</label>
    </ligand>
</feature>
<evidence type="ECO:0000256" key="8">
    <source>
        <dbReference type="HAMAP-Rule" id="MF_00420"/>
    </source>
</evidence>
<gene>
    <name evidence="12" type="primary">purL_2</name>
    <name evidence="8" type="synonym">purL</name>
    <name evidence="12" type="ORF">PDESU_02352</name>
</gene>
<keyword evidence="4 8" id="KW-0547">Nucleotide-binding</keyword>
<dbReference type="Proteomes" id="UP000366872">
    <property type="component" value="Unassembled WGS sequence"/>
</dbReference>
<keyword evidence="2 8" id="KW-0436">Ligase</keyword>
<feature type="binding site" evidence="8">
    <location>
        <position position="338"/>
    </location>
    <ligand>
        <name>substrate</name>
    </ligand>
</feature>
<evidence type="ECO:0000259" key="9">
    <source>
        <dbReference type="Pfam" id="PF00586"/>
    </source>
</evidence>
<dbReference type="Gene3D" id="3.90.650.10">
    <property type="entry name" value="PurM-like C-terminal domain"/>
    <property type="match status" value="2"/>
</dbReference>
<dbReference type="PANTHER" id="PTHR43555:SF1">
    <property type="entry name" value="PHOSPHORIBOSYLFORMYLGLYCINAMIDINE SYNTHASE SUBUNIT PURL"/>
    <property type="match status" value="1"/>
</dbReference>
<dbReference type="EC" id="6.3.5.3" evidence="8"/>
<dbReference type="InterPro" id="IPR041609">
    <property type="entry name" value="PurL_linker"/>
</dbReference>
<feature type="binding site" evidence="8">
    <location>
        <position position="313"/>
    </location>
    <ligand>
        <name>ATP</name>
        <dbReference type="ChEBI" id="CHEBI:30616"/>
    </ligand>
</feature>
<feature type="active site" description="Proton acceptor" evidence="8">
    <location>
        <position position="317"/>
    </location>
</feature>
<feature type="binding site" evidence="8">
    <location>
        <position position="315"/>
    </location>
    <ligand>
        <name>Mg(2+)</name>
        <dbReference type="ChEBI" id="CHEBI:18420"/>
        <label>1</label>
    </ligand>
</feature>
<evidence type="ECO:0000256" key="1">
    <source>
        <dbReference type="ARBA" id="ARBA00022490"/>
    </source>
</evidence>
<dbReference type="Gene3D" id="3.30.1280.10">
    <property type="entry name" value="Phosphoribosylformylglycinamidine synthase subunit PurS"/>
    <property type="match status" value="1"/>
</dbReference>
<comment type="subunit">
    <text evidence="8">Monomer. Part of the FGAM synthase complex composed of 1 PurL, 1 PurQ and 2 PurS subunits.</text>
</comment>
<sequence length="989" mass="107126">MIYRIEIGLKDGVPDARGRGVIHRAEGALKMAIAECRTRDVYKVVANIDAAKAAEIQNAFADPVVAESAMGRLPAPESFDWMLEVGFKPGVTDNVGRTARGALKDEVGRELEWEEQVYTCLQYFLSGDLSRADVEHLGKDLLANTLIQTIAVYSKEEWLAAEPDITAPIFDDHPEIKVNTIELPDDDAALMKISSDGILSLSLEEMRTIRNHYLRDDVKAHRAELDLPEWPTDVELECIAQTWSEHCSHKIFAGTVNYKDEETGETETINSLYKTYVKASTKKIEESIDWLVSVFTDNAGIVKFNEDIHLVYKVETHNSPSALDPYGGSMTGIVGVNRDPLGTGMGAALVSNVWGYCLGSPFYDKEIPEGLMHPRRIRDGVHEGVIDGGNQSGIPYSRGFECFDERFLGKPLVYCGTMGTIPVEVTGGPSERKEIEVGDWTVMCGGRIGKDGIHGATFSSEELRTESPAQAVQIGDPLTQRKLYEFLIEARDLGLFRCITDNGAGGISCSFGEMGKYSGGCECDLAGAPLKYEGLQPWEVLVSEAQERMTLAVQPEKREAFEALAKQRDVEVAFMGKYNDSGYFTVKQDGKVIASLDMDFLYETGCPTLVMPGVWKKPEVPSPAVVAQSDYSGTLAKLMGDLNICSREYKSRIYDGEVKGLSVVKPYVGVNADVPSDATMMRVEYNNDRGAVLAEGINPWFSDIDTYDMTTSVIDEAVRRVIAVGGDLNRIAILDNYCWPDPVESDKTPDGAYKMAQLVRSNKALYDLTTAYKTPAVSGKDSCKNDSTRGGKKISIPPTLLVSSIGQIDDVKKAVTMPLKNAGDEIYVIGDTKDELGASAYYRLLAEEQGAPMNYGGTVPAVDAGKALKIYAAMNKATDAGLLKSATTPSKGGLAVSLALTAIGGQLGADVDLSGLGLDAATALFSESNSRFVVTVAPEKAAELEALFAGLPIAKIGTVVEEKTLKIAGAVDVGLDALVKPFKETLLGV</sequence>
<dbReference type="GO" id="GO:0005524">
    <property type="term" value="F:ATP binding"/>
    <property type="evidence" value="ECO:0007669"/>
    <property type="project" value="UniProtKB-UniRule"/>
</dbReference>
<reference evidence="12 13" key="1">
    <citation type="submission" date="2019-04" db="EMBL/GenBank/DDBJ databases">
        <authorList>
            <person name="Van Vliet M D."/>
        </authorList>
    </citation>
    <scope>NUCLEOTIDE SEQUENCE [LARGE SCALE GENOMIC DNA]</scope>
    <source>
        <strain evidence="12 13">F1</strain>
    </source>
</reference>
<feature type="binding site" evidence="8">
    <location>
        <position position="473"/>
    </location>
    <ligand>
        <name>substrate</name>
    </ligand>
</feature>
<comment type="function">
    <text evidence="8">Part of the phosphoribosylformylglycinamidine synthase complex involved in the purines biosynthetic pathway. Catalyzes the ATP-dependent conversion of formylglycinamide ribonucleotide (FGAR) and glutamine to yield formylglycinamidine ribonucleotide (FGAM) and glutamate. The FGAM synthase complex is composed of three subunits. PurQ produces an ammonia molecule by converting glutamine to glutamate. PurL transfers the ammonia molecule to FGAR to form FGAM in an ATP-dependent manner. PurS interacts with PurQ and PurL and is thought to assist in the transfer of the ammonia molecule from PurQ to PurL.</text>
</comment>
<keyword evidence="6 8" id="KW-0067">ATP-binding</keyword>
<comment type="similarity">
    <text evidence="8">Belongs to the FGAMS family.</text>
</comment>
<feature type="binding site" evidence="8">
    <location>
        <position position="735"/>
    </location>
    <ligand>
        <name>ATP</name>
        <dbReference type="ChEBI" id="CHEBI:30616"/>
    </ligand>
</feature>
<feature type="active site" evidence="8">
    <location>
        <position position="246"/>
    </location>
</feature>
<comment type="caution">
    <text evidence="8">Lacks conserved residue(s) required for the propagation of feature annotation.</text>
</comment>
<comment type="subcellular location">
    <subcellularLocation>
        <location evidence="8">Cytoplasm</location>
    </subcellularLocation>
</comment>
<dbReference type="GO" id="GO:0006189">
    <property type="term" value="P:'de novo' IMP biosynthetic process"/>
    <property type="evidence" value="ECO:0007669"/>
    <property type="project" value="UniProtKB-UniRule"/>
</dbReference>
<evidence type="ECO:0000256" key="7">
    <source>
        <dbReference type="ARBA" id="ARBA00022842"/>
    </source>
</evidence>
<evidence type="ECO:0000256" key="4">
    <source>
        <dbReference type="ARBA" id="ARBA00022741"/>
    </source>
</evidence>
<dbReference type="SUPFAM" id="SSF56042">
    <property type="entry name" value="PurM C-terminal domain-like"/>
    <property type="match status" value="2"/>
</dbReference>
<comment type="pathway">
    <text evidence="8">Purine metabolism; IMP biosynthesis via de novo pathway; 5-amino-1-(5-phospho-D-ribosyl)imidazole from N(2)-formyl-N(1)-(5-phospho-D-ribosyl)glycinamide: step 1/2.</text>
</comment>
<organism evidence="12 13">
    <name type="scientific">Pontiella desulfatans</name>
    <dbReference type="NCBI Taxonomy" id="2750659"/>
    <lineage>
        <taxon>Bacteria</taxon>
        <taxon>Pseudomonadati</taxon>
        <taxon>Kiritimatiellota</taxon>
        <taxon>Kiritimatiellia</taxon>
        <taxon>Kiritimatiellales</taxon>
        <taxon>Pontiellaceae</taxon>
        <taxon>Pontiella</taxon>
    </lineage>
</organism>
<proteinExistence type="inferred from homology"/>
<keyword evidence="7 8" id="KW-0460">Magnesium</keyword>
<dbReference type="GO" id="GO:0004642">
    <property type="term" value="F:phosphoribosylformylglycinamidine synthase activity"/>
    <property type="evidence" value="ECO:0007669"/>
    <property type="project" value="UniProtKB-UniRule"/>
</dbReference>
<dbReference type="Pfam" id="PF02769">
    <property type="entry name" value="AIRS_C"/>
    <property type="match status" value="2"/>
</dbReference>
<feature type="binding site" evidence="8">
    <location>
        <position position="339"/>
    </location>
    <ligand>
        <name>Mg(2+)</name>
        <dbReference type="ChEBI" id="CHEBI:18420"/>
        <label>2</label>
    </ligand>
</feature>
<dbReference type="Pfam" id="PF00586">
    <property type="entry name" value="AIRS"/>
    <property type="match status" value="1"/>
</dbReference>
<evidence type="ECO:0000256" key="6">
    <source>
        <dbReference type="ARBA" id="ARBA00022840"/>
    </source>
</evidence>
<evidence type="ECO:0000256" key="5">
    <source>
        <dbReference type="ARBA" id="ARBA00022755"/>
    </source>
</evidence>
<accession>A0A6C2U1N9</accession>
<dbReference type="EMBL" id="CAAHFG010000001">
    <property type="protein sequence ID" value="VGO13795.1"/>
    <property type="molecule type" value="Genomic_DNA"/>
</dbReference>
<evidence type="ECO:0000313" key="13">
    <source>
        <dbReference type="Proteomes" id="UP000366872"/>
    </source>
</evidence>
<keyword evidence="1 8" id="KW-0963">Cytoplasm</keyword>
<feature type="binding site" evidence="8">
    <location>
        <position position="782"/>
    </location>
    <ligand>
        <name>substrate</name>
    </ligand>
</feature>
<name>A0A6C2U1N9_PONDE</name>
<evidence type="ECO:0000256" key="2">
    <source>
        <dbReference type="ARBA" id="ARBA00022598"/>
    </source>
</evidence>
<dbReference type="InterPro" id="IPR016188">
    <property type="entry name" value="PurM-like_N"/>
</dbReference>
<feature type="domain" description="PurM-like C-terminal" evidence="10">
    <location>
        <begin position="822"/>
        <end position="966"/>
    </location>
</feature>
<dbReference type="SUPFAM" id="SSF55326">
    <property type="entry name" value="PurM N-terminal domain-like"/>
    <property type="match status" value="2"/>
</dbReference>
<keyword evidence="5 8" id="KW-0658">Purine biosynthesis</keyword>
<dbReference type="InterPro" id="IPR010074">
    <property type="entry name" value="PRibForGlyAmidine_synth_PurL"/>
</dbReference>
<feature type="domain" description="PurM-like C-terminal" evidence="10">
    <location>
        <begin position="437"/>
        <end position="586"/>
    </location>
</feature>
<dbReference type="PANTHER" id="PTHR43555">
    <property type="entry name" value="PHOSPHORIBOSYLFORMYLGLYCINAMIDINE SYNTHASE SUBUNIT PURL"/>
    <property type="match status" value="1"/>
</dbReference>
<dbReference type="InterPro" id="IPR036604">
    <property type="entry name" value="PurS-like_sf"/>
</dbReference>
<evidence type="ECO:0000313" key="12">
    <source>
        <dbReference type="EMBL" id="VGO13795.1"/>
    </source>
</evidence>
<dbReference type="InterPro" id="IPR036676">
    <property type="entry name" value="PurM-like_C_sf"/>
</dbReference>
<dbReference type="InterPro" id="IPR010918">
    <property type="entry name" value="PurM-like_C_dom"/>
</dbReference>
<evidence type="ECO:0000259" key="10">
    <source>
        <dbReference type="Pfam" id="PF02769"/>
    </source>
</evidence>
<dbReference type="HAMAP" id="MF_00420">
    <property type="entry name" value="PurL_2"/>
    <property type="match status" value="1"/>
</dbReference>
<keyword evidence="3 8" id="KW-0479">Metal-binding</keyword>
<protein>
    <recommendedName>
        <fullName evidence="8">Phosphoribosylformylglycinamidine synthase subunit PurL</fullName>
        <shortName evidence="8">FGAM synthase</shortName>
        <ecNumber evidence="8">6.3.5.3</ecNumber>
    </recommendedName>
    <alternativeName>
        <fullName evidence="8">Formylglycinamide ribonucleotide amidotransferase subunit II</fullName>
        <shortName evidence="8">FGAR amidotransferase II</shortName>
        <shortName evidence="8">FGAR-AT II</shortName>
    </alternativeName>
    <alternativeName>
        <fullName evidence="8">Glutamine amidotransferase PurL</fullName>
    </alternativeName>
    <alternativeName>
        <fullName evidence="8">Phosphoribosylformylglycinamidine synthase subunit II</fullName>
    </alternativeName>
</protein>
<dbReference type="UniPathway" id="UPA00074">
    <property type="reaction ID" value="UER00128"/>
</dbReference>
<dbReference type="Gene3D" id="3.30.1330.10">
    <property type="entry name" value="PurM-like, N-terminal domain"/>
    <property type="match status" value="2"/>
</dbReference>
<evidence type="ECO:0000256" key="3">
    <source>
        <dbReference type="ARBA" id="ARBA00022723"/>
    </source>
</evidence>
<feature type="domain" description="PurM-like N-terminal" evidence="9">
    <location>
        <begin position="297"/>
        <end position="420"/>
    </location>
</feature>
<dbReference type="Pfam" id="PF18072">
    <property type="entry name" value="FGAR-AT_linker"/>
    <property type="match status" value="1"/>
</dbReference>
<dbReference type="InterPro" id="IPR036921">
    <property type="entry name" value="PurM-like_N_sf"/>
</dbReference>
<dbReference type="GO" id="GO:0000287">
    <property type="term" value="F:magnesium ion binding"/>
    <property type="evidence" value="ECO:0007669"/>
    <property type="project" value="UniProtKB-UniRule"/>
</dbReference>
<feature type="domain" description="Phosphoribosylformylglycinamidine synthase linker" evidence="11">
    <location>
        <begin position="190"/>
        <end position="250"/>
    </location>
</feature>
<feature type="binding site" evidence="8">
    <location>
        <position position="779"/>
    </location>
    <ligand>
        <name>ATP</name>
        <dbReference type="ChEBI" id="CHEBI:30616"/>
    </ligand>
</feature>
<keyword evidence="13" id="KW-1185">Reference proteome</keyword>
<dbReference type="GO" id="GO:0005737">
    <property type="term" value="C:cytoplasm"/>
    <property type="evidence" value="ECO:0007669"/>
    <property type="project" value="UniProtKB-SubCell"/>
</dbReference>
<dbReference type="CDD" id="cd02204">
    <property type="entry name" value="PurL_repeat2"/>
    <property type="match status" value="1"/>
</dbReference>
<dbReference type="CDD" id="cd02203">
    <property type="entry name" value="PurL_repeat1"/>
    <property type="match status" value="1"/>
</dbReference>
<comment type="catalytic activity">
    <reaction evidence="8">
        <text>N(2)-formyl-N(1)-(5-phospho-beta-D-ribosyl)glycinamide + L-glutamine + ATP + H2O = 2-formamido-N(1)-(5-O-phospho-beta-D-ribosyl)acetamidine + L-glutamate + ADP + phosphate + H(+)</text>
        <dbReference type="Rhea" id="RHEA:17129"/>
        <dbReference type="ChEBI" id="CHEBI:15377"/>
        <dbReference type="ChEBI" id="CHEBI:15378"/>
        <dbReference type="ChEBI" id="CHEBI:29985"/>
        <dbReference type="ChEBI" id="CHEBI:30616"/>
        <dbReference type="ChEBI" id="CHEBI:43474"/>
        <dbReference type="ChEBI" id="CHEBI:58359"/>
        <dbReference type="ChEBI" id="CHEBI:147286"/>
        <dbReference type="ChEBI" id="CHEBI:147287"/>
        <dbReference type="ChEBI" id="CHEBI:456216"/>
        <dbReference type="EC" id="6.3.5.3"/>
    </reaction>
</comment>
<dbReference type="AlphaFoldDB" id="A0A6C2U1N9"/>